<accession>A0A4Y7SVI2</accession>
<dbReference type="AlphaFoldDB" id="A0A4Y7SVI2"/>
<feature type="domain" description="Ketoreductase (KR)" evidence="1">
    <location>
        <begin position="1"/>
        <end position="63"/>
    </location>
</feature>
<organism evidence="2 3">
    <name type="scientific">Coprinellus micaceus</name>
    <name type="common">Glistening ink-cap mushroom</name>
    <name type="synonym">Coprinus micaceus</name>
    <dbReference type="NCBI Taxonomy" id="71717"/>
    <lineage>
        <taxon>Eukaryota</taxon>
        <taxon>Fungi</taxon>
        <taxon>Dikarya</taxon>
        <taxon>Basidiomycota</taxon>
        <taxon>Agaricomycotina</taxon>
        <taxon>Agaricomycetes</taxon>
        <taxon>Agaricomycetidae</taxon>
        <taxon>Agaricales</taxon>
        <taxon>Agaricineae</taxon>
        <taxon>Psathyrellaceae</taxon>
        <taxon>Coprinellus</taxon>
    </lineage>
</organism>
<evidence type="ECO:0000313" key="2">
    <source>
        <dbReference type="EMBL" id="TEB25721.1"/>
    </source>
</evidence>
<sequence>MGSIGIALAAGLVASGVESIVFLGRRGPDAESIVDEFSRMDSSLKAKASYRQVDIVNKDQLEEL</sequence>
<dbReference type="SUPFAM" id="SSF51735">
    <property type="entry name" value="NAD(P)-binding Rossmann-fold domains"/>
    <property type="match status" value="1"/>
</dbReference>
<proteinExistence type="predicted"/>
<dbReference type="Pfam" id="PF08659">
    <property type="entry name" value="KR"/>
    <property type="match status" value="1"/>
</dbReference>
<reference evidence="2 3" key="1">
    <citation type="journal article" date="2019" name="Nat. Ecol. Evol.">
        <title>Megaphylogeny resolves global patterns of mushroom evolution.</title>
        <authorList>
            <person name="Varga T."/>
            <person name="Krizsan K."/>
            <person name="Foldi C."/>
            <person name="Dima B."/>
            <person name="Sanchez-Garcia M."/>
            <person name="Sanchez-Ramirez S."/>
            <person name="Szollosi G.J."/>
            <person name="Szarkandi J.G."/>
            <person name="Papp V."/>
            <person name="Albert L."/>
            <person name="Andreopoulos W."/>
            <person name="Angelini C."/>
            <person name="Antonin V."/>
            <person name="Barry K.W."/>
            <person name="Bougher N.L."/>
            <person name="Buchanan P."/>
            <person name="Buyck B."/>
            <person name="Bense V."/>
            <person name="Catcheside P."/>
            <person name="Chovatia M."/>
            <person name="Cooper J."/>
            <person name="Damon W."/>
            <person name="Desjardin D."/>
            <person name="Finy P."/>
            <person name="Geml J."/>
            <person name="Haridas S."/>
            <person name="Hughes K."/>
            <person name="Justo A."/>
            <person name="Karasinski D."/>
            <person name="Kautmanova I."/>
            <person name="Kiss B."/>
            <person name="Kocsube S."/>
            <person name="Kotiranta H."/>
            <person name="LaButti K.M."/>
            <person name="Lechner B.E."/>
            <person name="Liimatainen K."/>
            <person name="Lipzen A."/>
            <person name="Lukacs Z."/>
            <person name="Mihaltcheva S."/>
            <person name="Morgado L.N."/>
            <person name="Niskanen T."/>
            <person name="Noordeloos M.E."/>
            <person name="Ohm R.A."/>
            <person name="Ortiz-Santana B."/>
            <person name="Ovrebo C."/>
            <person name="Racz N."/>
            <person name="Riley R."/>
            <person name="Savchenko A."/>
            <person name="Shiryaev A."/>
            <person name="Soop K."/>
            <person name="Spirin V."/>
            <person name="Szebenyi C."/>
            <person name="Tomsovsky M."/>
            <person name="Tulloss R.E."/>
            <person name="Uehling J."/>
            <person name="Grigoriev I.V."/>
            <person name="Vagvolgyi C."/>
            <person name="Papp T."/>
            <person name="Martin F.M."/>
            <person name="Miettinen O."/>
            <person name="Hibbett D.S."/>
            <person name="Nagy L.G."/>
        </authorList>
    </citation>
    <scope>NUCLEOTIDE SEQUENCE [LARGE SCALE GENOMIC DNA]</scope>
    <source>
        <strain evidence="2 3">FP101781</strain>
    </source>
</reference>
<dbReference type="Gene3D" id="3.40.50.720">
    <property type="entry name" value="NAD(P)-binding Rossmann-like Domain"/>
    <property type="match status" value="1"/>
</dbReference>
<evidence type="ECO:0000259" key="1">
    <source>
        <dbReference type="Pfam" id="PF08659"/>
    </source>
</evidence>
<dbReference type="InterPro" id="IPR036291">
    <property type="entry name" value="NAD(P)-bd_dom_sf"/>
</dbReference>
<keyword evidence="3" id="KW-1185">Reference proteome</keyword>
<evidence type="ECO:0000313" key="3">
    <source>
        <dbReference type="Proteomes" id="UP000298030"/>
    </source>
</evidence>
<dbReference type="InterPro" id="IPR013968">
    <property type="entry name" value="PKS_KR"/>
</dbReference>
<protein>
    <recommendedName>
        <fullName evidence="1">Ketoreductase (KR) domain-containing protein</fullName>
    </recommendedName>
</protein>
<dbReference type="EMBL" id="QPFP01000054">
    <property type="protein sequence ID" value="TEB25721.1"/>
    <property type="molecule type" value="Genomic_DNA"/>
</dbReference>
<name>A0A4Y7SVI2_COPMI</name>
<dbReference type="OrthoDB" id="5334845at2759"/>
<gene>
    <name evidence="2" type="ORF">FA13DRAFT_1796227</name>
</gene>
<comment type="caution">
    <text evidence="2">The sequence shown here is derived from an EMBL/GenBank/DDBJ whole genome shotgun (WGS) entry which is preliminary data.</text>
</comment>
<dbReference type="Proteomes" id="UP000298030">
    <property type="component" value="Unassembled WGS sequence"/>
</dbReference>